<gene>
    <name evidence="3" type="ORF">SAMN02745181_1348</name>
</gene>
<evidence type="ECO:0000259" key="2">
    <source>
        <dbReference type="Pfam" id="PF00497"/>
    </source>
</evidence>
<reference evidence="3 4" key="1">
    <citation type="submission" date="2016-11" db="EMBL/GenBank/DDBJ databases">
        <authorList>
            <person name="Jaros S."/>
            <person name="Januszkiewicz K."/>
            <person name="Wedrychowicz H."/>
        </authorList>
    </citation>
    <scope>NUCLEOTIDE SEQUENCE [LARGE SCALE GENOMIC DNA]</scope>
    <source>
        <strain evidence="3 4">DSM 18772</strain>
    </source>
</reference>
<evidence type="ECO:0000313" key="3">
    <source>
        <dbReference type="EMBL" id="SHJ16558.1"/>
    </source>
</evidence>
<proteinExistence type="predicted"/>
<dbReference type="OrthoDB" id="4171at2"/>
<dbReference type="Gene3D" id="3.40.190.10">
    <property type="entry name" value="Periplasmic binding protein-like II"/>
    <property type="match status" value="2"/>
</dbReference>
<dbReference type="SUPFAM" id="SSF53850">
    <property type="entry name" value="Periplasmic binding protein-like II"/>
    <property type="match status" value="1"/>
</dbReference>
<keyword evidence="4" id="KW-1185">Reference proteome</keyword>
<dbReference type="Pfam" id="PF00497">
    <property type="entry name" value="SBP_bac_3"/>
    <property type="match status" value="1"/>
</dbReference>
<dbReference type="RefSeq" id="WP_143158721.1">
    <property type="nucleotide sequence ID" value="NZ_FQYR01000003.1"/>
</dbReference>
<dbReference type="InParanoid" id="A0A1M6H2X4"/>
<dbReference type="InterPro" id="IPR001638">
    <property type="entry name" value="Solute-binding_3/MltF_N"/>
</dbReference>
<evidence type="ECO:0000256" key="1">
    <source>
        <dbReference type="ARBA" id="ARBA00022729"/>
    </source>
</evidence>
<dbReference type="Proteomes" id="UP000184510">
    <property type="component" value="Unassembled WGS sequence"/>
</dbReference>
<evidence type="ECO:0000313" key="4">
    <source>
        <dbReference type="Proteomes" id="UP000184510"/>
    </source>
</evidence>
<feature type="domain" description="Solute-binding protein family 3/N-terminal" evidence="2">
    <location>
        <begin position="42"/>
        <end position="254"/>
    </location>
</feature>
<dbReference type="PANTHER" id="PTHR35936:SF25">
    <property type="entry name" value="ABC TRANSPORTER SUBSTRATE-BINDING PROTEIN"/>
    <property type="match status" value="1"/>
</dbReference>
<organism evidence="3 4">
    <name type="scientific">Rubritalea squalenifaciens DSM 18772</name>
    <dbReference type="NCBI Taxonomy" id="1123071"/>
    <lineage>
        <taxon>Bacteria</taxon>
        <taxon>Pseudomonadati</taxon>
        <taxon>Verrucomicrobiota</taxon>
        <taxon>Verrucomicrobiia</taxon>
        <taxon>Verrucomicrobiales</taxon>
        <taxon>Rubritaleaceae</taxon>
        <taxon>Rubritalea</taxon>
    </lineage>
</organism>
<accession>A0A1M6H2X4</accession>
<dbReference type="STRING" id="1123071.SAMN02745181_1348"/>
<name>A0A1M6H2X4_9BACT</name>
<protein>
    <submittedName>
        <fullName evidence="3">Polar amino acid transport system substrate-binding protein</fullName>
    </submittedName>
</protein>
<keyword evidence="1" id="KW-0732">Signal</keyword>
<dbReference type="AlphaFoldDB" id="A0A1M6H2X4"/>
<sequence length="260" mass="30141">MRSYVKAERLAGRVSWSFLFVILLGMCLRVSAKEIKMVTVDWAPYYSQSLPQKGVISEIVDEAFKRVGHTTQLEFLPWERAMRSALRGDYDVLMGAYYSEMREVKLEYSDPMYEVEVGIIARKDLEVTHYKKLEDLTSYRFGIGLGWVNSPEFDTAHFLRKEAVSRPILNLRKMEKRHIDMTVMSTKVFEYELAQSELEGKLETVVLQPLLAKNPLYVCVPRIHPKSHSIIADFNRGLRLLKKDGSYAKILKKHGFDTEH</sequence>
<dbReference type="EMBL" id="FQYR01000003">
    <property type="protein sequence ID" value="SHJ16558.1"/>
    <property type="molecule type" value="Genomic_DNA"/>
</dbReference>
<dbReference type="PANTHER" id="PTHR35936">
    <property type="entry name" value="MEMBRANE-BOUND LYTIC MUREIN TRANSGLYCOSYLASE F"/>
    <property type="match status" value="1"/>
</dbReference>